<protein>
    <recommendedName>
        <fullName evidence="8">1,3-beta-glucanosyltransferase</fullName>
        <ecNumber evidence="8">2.4.1.-</ecNumber>
    </recommendedName>
</protein>
<keyword evidence="8" id="KW-0449">Lipoprotein</keyword>
<evidence type="ECO:0000256" key="3">
    <source>
        <dbReference type="ARBA" id="ARBA00022622"/>
    </source>
</evidence>
<keyword evidence="3 8" id="KW-0336">GPI-anchor</keyword>
<evidence type="ECO:0000256" key="1">
    <source>
        <dbReference type="ARBA" id="ARBA00004589"/>
    </source>
</evidence>
<gene>
    <name evidence="11" type="ORF">AWRI3578_g3255</name>
</gene>
<keyword evidence="7" id="KW-0961">Cell wall biogenesis/degradation</keyword>
<dbReference type="GO" id="GO:0031505">
    <property type="term" value="P:fungal-type cell wall organization"/>
    <property type="evidence" value="ECO:0007669"/>
    <property type="project" value="UniProtKB-ARBA"/>
</dbReference>
<dbReference type="Proteomes" id="UP000095605">
    <property type="component" value="Unassembled WGS sequence"/>
</dbReference>
<dbReference type="OrthoDB" id="421038at2759"/>
<dbReference type="PANTHER" id="PTHR31468">
    <property type="entry name" value="1,3-BETA-GLUCANOSYLTRANSFERASE GAS1"/>
    <property type="match status" value="1"/>
</dbReference>
<evidence type="ECO:0000256" key="6">
    <source>
        <dbReference type="ARBA" id="ARBA00023180"/>
    </source>
</evidence>
<evidence type="ECO:0000256" key="9">
    <source>
        <dbReference type="SAM" id="MobiDB-lite"/>
    </source>
</evidence>
<keyword evidence="5" id="KW-1015">Disulfide bond</keyword>
<evidence type="ECO:0000256" key="5">
    <source>
        <dbReference type="ARBA" id="ARBA00023157"/>
    </source>
</evidence>
<keyword evidence="4" id="KW-0732">Signal</keyword>
<comment type="similarity">
    <text evidence="2 8">Belongs to the glycosyl hydrolase 72 family.</text>
</comment>
<dbReference type="InterPro" id="IPR012946">
    <property type="entry name" value="X8"/>
</dbReference>
<dbReference type="GO" id="GO:0042124">
    <property type="term" value="F:1,3-beta-glucanosyltransferase activity"/>
    <property type="evidence" value="ECO:0007669"/>
    <property type="project" value="TreeGrafter"/>
</dbReference>
<keyword evidence="8" id="KW-0472">Membrane</keyword>
<keyword evidence="12" id="KW-1185">Reference proteome</keyword>
<dbReference type="GO" id="GO:0005886">
    <property type="term" value="C:plasma membrane"/>
    <property type="evidence" value="ECO:0007669"/>
    <property type="project" value="UniProtKB-SubCell"/>
</dbReference>
<dbReference type="GO" id="GO:0071970">
    <property type="term" value="P:fungal-type cell wall (1-&gt;3)-beta-D-glucan biosynthetic process"/>
    <property type="evidence" value="ECO:0007669"/>
    <property type="project" value="TreeGrafter"/>
</dbReference>
<evidence type="ECO:0000256" key="2">
    <source>
        <dbReference type="ARBA" id="ARBA00007528"/>
    </source>
</evidence>
<feature type="compositionally biased region" description="Polar residues" evidence="9">
    <location>
        <begin position="516"/>
        <end position="534"/>
    </location>
</feature>
<feature type="region of interest" description="Disordered" evidence="9">
    <location>
        <begin position="516"/>
        <end position="536"/>
    </location>
</feature>
<dbReference type="EC" id="2.4.1.-" evidence="8"/>
<dbReference type="Gene3D" id="1.20.58.1040">
    <property type="match status" value="1"/>
</dbReference>
<evidence type="ECO:0000256" key="8">
    <source>
        <dbReference type="RuleBase" id="RU361209"/>
    </source>
</evidence>
<proteinExistence type="inferred from homology"/>
<keyword evidence="6" id="KW-0325">Glycoprotein</keyword>
<dbReference type="SMART" id="SM00768">
    <property type="entry name" value="X8"/>
    <property type="match status" value="1"/>
</dbReference>
<dbReference type="Pfam" id="PF03198">
    <property type="entry name" value="Glyco_hydro_72"/>
    <property type="match status" value="1"/>
</dbReference>
<dbReference type="FunFam" id="3.20.20.80:FF:000038">
    <property type="entry name" value="1,3-beta-glucanosyltransferase"/>
    <property type="match status" value="1"/>
</dbReference>
<comment type="caution">
    <text evidence="11">The sequence shown here is derived from an EMBL/GenBank/DDBJ whole genome shotgun (WGS) entry which is preliminary data.</text>
</comment>
<dbReference type="Gene3D" id="3.20.20.80">
    <property type="entry name" value="Glycosidases"/>
    <property type="match status" value="1"/>
</dbReference>
<evidence type="ECO:0000259" key="10">
    <source>
        <dbReference type="SMART" id="SM00768"/>
    </source>
</evidence>
<evidence type="ECO:0000256" key="4">
    <source>
        <dbReference type="ARBA" id="ARBA00022729"/>
    </source>
</evidence>
<evidence type="ECO:0000313" key="12">
    <source>
        <dbReference type="Proteomes" id="UP000095605"/>
    </source>
</evidence>
<comment type="function">
    <text evidence="8">Splits internally a 1,3-beta-glucan molecule and transfers the newly generated reducing end (the donor) to the non-reducing end of another 1,3-beta-glucan molecule (the acceptor) forming a 1,3-beta linkage, resulting in the elongation of 1,3-beta-glucan chains in the cell wall.</text>
</comment>
<dbReference type="SUPFAM" id="SSF51445">
    <property type="entry name" value="(Trans)glycosidases"/>
    <property type="match status" value="1"/>
</dbReference>
<evidence type="ECO:0000256" key="7">
    <source>
        <dbReference type="ARBA" id="ARBA00023316"/>
    </source>
</evidence>
<organism evidence="11 12">
    <name type="scientific">Hanseniaspora opuntiae</name>
    <dbReference type="NCBI Taxonomy" id="211096"/>
    <lineage>
        <taxon>Eukaryota</taxon>
        <taxon>Fungi</taxon>
        <taxon>Dikarya</taxon>
        <taxon>Ascomycota</taxon>
        <taxon>Saccharomycotina</taxon>
        <taxon>Saccharomycetes</taxon>
        <taxon>Saccharomycodales</taxon>
        <taxon>Saccharomycodaceae</taxon>
        <taxon>Hanseniaspora</taxon>
    </lineage>
</organism>
<dbReference type="AlphaFoldDB" id="A0A1E5R670"/>
<dbReference type="GO" id="GO:0098552">
    <property type="term" value="C:side of membrane"/>
    <property type="evidence" value="ECO:0007669"/>
    <property type="project" value="UniProtKB-KW"/>
</dbReference>
<comment type="subcellular location">
    <subcellularLocation>
        <location evidence="8">Cell membrane</location>
        <topology evidence="8">Lipid-anchor</topology>
        <topology evidence="8">GPI-anchor</topology>
    </subcellularLocation>
    <subcellularLocation>
        <location evidence="1">Membrane</location>
        <topology evidence="1">Lipid-anchor</topology>
        <topology evidence="1">GPI-anchor</topology>
    </subcellularLocation>
</comment>
<dbReference type="EMBL" id="LPNL01000008">
    <property type="protein sequence ID" value="OEJ82392.1"/>
    <property type="molecule type" value="Genomic_DNA"/>
</dbReference>
<accession>A0A1E5R670</accession>
<dbReference type="InterPro" id="IPR004886">
    <property type="entry name" value="Glucanosyltransferase"/>
</dbReference>
<keyword evidence="8 11" id="KW-0808">Transferase</keyword>
<name>A0A1E5R670_9ASCO</name>
<dbReference type="InterPro" id="IPR017853">
    <property type="entry name" value="GH"/>
</dbReference>
<dbReference type="PANTHER" id="PTHR31468:SF10">
    <property type="entry name" value="1,3-BETA-GLUCANOSYLTRANSFERASE GAS2"/>
    <property type="match status" value="1"/>
</dbReference>
<reference evidence="12" key="1">
    <citation type="journal article" date="2016" name="Genome Announc.">
        <title>Genome sequences of three species of Hanseniaspora isolated from spontaneous wine fermentations.</title>
        <authorList>
            <person name="Sternes P.R."/>
            <person name="Lee D."/>
            <person name="Kutyna D.R."/>
            <person name="Borneman A.R."/>
        </authorList>
    </citation>
    <scope>NUCLEOTIDE SEQUENCE [LARGE SCALE GENOMIC DNA]</scope>
    <source>
        <strain evidence="12">AWRI3578</strain>
    </source>
</reference>
<sequence>MFDFRSAAQNGITTRNNILPVIDILGNKFFDSKSNEQFFMKGIAYQPALTSEELSKLSPTEAKFIDPLSDKVTCDRDIPLLKKLGVNVIRVYQIDTTKSHDYCMQELAKKGIYVIADLSEPEQSIVREHPKFTTEIFQRYIDVIDVMAQYSNTLGFFAGNEVTNDKATSLASAYVKASVRDIKTYMRKATADGKIPRLVPVGYSTNDDPDVRLQLMDYFLCNTIPENAIDFYGVNIYEWCGYSSYVSSGYKERTEEHKDYPIPLFMSEFGCNAYRPRPFTEVEAIFSPVMTDVWSGGLVYMYFEEENQYGIVKRMSPTQVEILPEFDFLAKQYNKANPKKTTKAEYMKKLQSKVKNEYTCPALSPSWQARGDELPPTPDFEKCQCLEALPCGLSKPLQTKEMYKQPFDILCDIVDCSDIGYVKGMYGDNSDCSKQEQLSYIMSKVYYLQKGQQGCPLQDLLPQYVTFKEKYATITEANNKDMCSIVALEASKRSLKKGSDLSGIPSVFRKSQKLLDTNQDRPLSSPNSQSNGVNDDSIELIKDSQNVMKNKKPAVQRNGSSRFTLNIGLLMLSLMFYNSY</sequence>
<feature type="domain" description="X8" evidence="10">
    <location>
        <begin position="389"/>
        <end position="457"/>
    </location>
</feature>
<dbReference type="Pfam" id="PF07983">
    <property type="entry name" value="X8"/>
    <property type="match status" value="1"/>
</dbReference>
<evidence type="ECO:0000313" key="11">
    <source>
        <dbReference type="EMBL" id="OEJ82392.1"/>
    </source>
</evidence>